<dbReference type="EMBL" id="JAATIP010000182">
    <property type="protein sequence ID" value="KAF4362612.1"/>
    <property type="molecule type" value="Genomic_DNA"/>
</dbReference>
<sequence length="391" mass="42648">MKLSLKLQGDHHDQTTLLHHQTPLVTAKVPISIFNQPFLTSVSTTPTATTTSPSSHLSFSLSSFFKSGPSIKFTYSPTSAISPPFSLSLKSGLGLFGSADQSPLVFKAHFNFSSTNPSFSLHFKPQFGNFSLRKTTFSNPNGGDRVSGGSAFVRDIPLDSGASGDGFVPGGSSGWQELKLEPCSGKIGVDSDEGKSERSLSWKEPEKDSFFTGIAVMAKTLLPVTKRVSMNMRWGVGLPSNLGSKLPCLTLNKIGIERVEEESEEEKNNKNKSKKKSEESTVSDLELLKGMCFWMKRDLELLEKENNEMKQSLEKMKFGASGKHFRGGSDNGGKVMQLSSGESTNGFEQWKKNKKTSKDENGKRDLKNCSTNQTSDLESELEKAIKAASSS</sequence>
<feature type="compositionally biased region" description="Basic and acidic residues" evidence="1">
    <location>
        <begin position="356"/>
        <end position="367"/>
    </location>
</feature>
<organism evidence="2 3">
    <name type="scientific">Cannabis sativa</name>
    <name type="common">Hemp</name>
    <name type="synonym">Marijuana</name>
    <dbReference type="NCBI Taxonomy" id="3483"/>
    <lineage>
        <taxon>Eukaryota</taxon>
        <taxon>Viridiplantae</taxon>
        <taxon>Streptophyta</taxon>
        <taxon>Embryophyta</taxon>
        <taxon>Tracheophyta</taxon>
        <taxon>Spermatophyta</taxon>
        <taxon>Magnoliopsida</taxon>
        <taxon>eudicotyledons</taxon>
        <taxon>Gunneridae</taxon>
        <taxon>Pentapetalae</taxon>
        <taxon>rosids</taxon>
        <taxon>fabids</taxon>
        <taxon>Rosales</taxon>
        <taxon>Cannabaceae</taxon>
        <taxon>Cannabis</taxon>
    </lineage>
</organism>
<comment type="caution">
    <text evidence="2">The sequence shown here is derived from an EMBL/GenBank/DDBJ whole genome shotgun (WGS) entry which is preliminary data.</text>
</comment>
<evidence type="ECO:0000313" key="3">
    <source>
        <dbReference type="Proteomes" id="UP000525078"/>
    </source>
</evidence>
<gene>
    <name evidence="2" type="ORF">F8388_011439</name>
</gene>
<dbReference type="PANTHER" id="PTHR34285">
    <property type="entry name" value="OS08G0510800 PROTEIN"/>
    <property type="match status" value="1"/>
</dbReference>
<feature type="compositionally biased region" description="Polar residues" evidence="1">
    <location>
        <begin position="337"/>
        <end position="347"/>
    </location>
</feature>
<dbReference type="Proteomes" id="UP000525078">
    <property type="component" value="Unassembled WGS sequence"/>
</dbReference>
<reference evidence="2 3" key="1">
    <citation type="journal article" date="2020" name="bioRxiv">
        <title>Sequence and annotation of 42 cannabis genomes reveals extensive copy number variation in cannabinoid synthesis and pathogen resistance genes.</title>
        <authorList>
            <person name="Mckernan K.J."/>
            <person name="Helbert Y."/>
            <person name="Kane L.T."/>
            <person name="Ebling H."/>
            <person name="Zhang L."/>
            <person name="Liu B."/>
            <person name="Eaton Z."/>
            <person name="Mclaughlin S."/>
            <person name="Kingan S."/>
            <person name="Baybayan P."/>
            <person name="Concepcion G."/>
            <person name="Jordan M."/>
            <person name="Riva A."/>
            <person name="Barbazuk W."/>
            <person name="Harkins T."/>
        </authorList>
    </citation>
    <scope>NUCLEOTIDE SEQUENCE [LARGE SCALE GENOMIC DNA]</scope>
    <source>
        <strain evidence="3">cv. Jamaican Lion 4</strain>
        <tissue evidence="2">Leaf</tissue>
    </source>
</reference>
<feature type="region of interest" description="Disordered" evidence="1">
    <location>
        <begin position="318"/>
        <end position="391"/>
    </location>
</feature>
<evidence type="ECO:0000313" key="2">
    <source>
        <dbReference type="EMBL" id="KAF4362612.1"/>
    </source>
</evidence>
<proteinExistence type="predicted"/>
<evidence type="ECO:0000256" key="1">
    <source>
        <dbReference type="SAM" id="MobiDB-lite"/>
    </source>
</evidence>
<feature type="region of interest" description="Disordered" evidence="1">
    <location>
        <begin position="259"/>
        <end position="280"/>
    </location>
</feature>
<name>A0A7J6EW08_CANSA</name>
<protein>
    <submittedName>
        <fullName evidence="2">Uncharacterized protein</fullName>
    </submittedName>
</protein>
<dbReference type="AlphaFoldDB" id="A0A7J6EW08"/>
<dbReference type="PANTHER" id="PTHR34285:SF6">
    <property type="entry name" value="TRANSMEMBRANE PROTEIN"/>
    <property type="match status" value="1"/>
</dbReference>
<accession>A0A7J6EW08</accession>